<proteinExistence type="predicted"/>
<organism evidence="2 3">
    <name type="scientific">Extremus antarcticus</name>
    <dbReference type="NCBI Taxonomy" id="702011"/>
    <lineage>
        <taxon>Eukaryota</taxon>
        <taxon>Fungi</taxon>
        <taxon>Dikarya</taxon>
        <taxon>Ascomycota</taxon>
        <taxon>Pezizomycotina</taxon>
        <taxon>Dothideomycetes</taxon>
        <taxon>Dothideomycetidae</taxon>
        <taxon>Mycosphaerellales</taxon>
        <taxon>Extremaceae</taxon>
        <taxon>Extremus</taxon>
    </lineage>
</organism>
<dbReference type="Proteomes" id="UP001271007">
    <property type="component" value="Unassembled WGS sequence"/>
</dbReference>
<gene>
    <name evidence="2" type="ORF">LTR09_010606</name>
</gene>
<comment type="caution">
    <text evidence="2">The sequence shown here is derived from an EMBL/GenBank/DDBJ whole genome shotgun (WGS) entry which is preliminary data.</text>
</comment>
<reference evidence="2" key="1">
    <citation type="submission" date="2023-04" db="EMBL/GenBank/DDBJ databases">
        <title>Black Yeasts Isolated from many extreme environments.</title>
        <authorList>
            <person name="Coleine C."/>
            <person name="Stajich J.E."/>
            <person name="Selbmann L."/>
        </authorList>
    </citation>
    <scope>NUCLEOTIDE SEQUENCE</scope>
    <source>
        <strain evidence="2">CCFEE 5312</strain>
    </source>
</reference>
<dbReference type="EMBL" id="JAWDJX010000053">
    <property type="protein sequence ID" value="KAK3048090.1"/>
    <property type="molecule type" value="Genomic_DNA"/>
</dbReference>
<feature type="compositionally biased region" description="Basic and acidic residues" evidence="1">
    <location>
        <begin position="212"/>
        <end position="227"/>
    </location>
</feature>
<name>A0AAJ0DDQ2_9PEZI</name>
<feature type="region of interest" description="Disordered" evidence="1">
    <location>
        <begin position="190"/>
        <end position="227"/>
    </location>
</feature>
<keyword evidence="3" id="KW-1185">Reference proteome</keyword>
<accession>A0AAJ0DDQ2</accession>
<evidence type="ECO:0000313" key="3">
    <source>
        <dbReference type="Proteomes" id="UP001271007"/>
    </source>
</evidence>
<sequence length="227" mass="25797">MEPGNKPSKDFDPLGPFIDDAYKSDPVDQEDVVRRAKSLMHKYKLLLNKLDNVVGKYRPIELNPEKVQTQARAVLDLHSTKEDVLAETARWLRDIGGLMEHDPDKQRHDRNLDGWQSRRDQVLYKVSRVRFVAGTTTFNFYKAPIQQGFESQLTPGKFEYLQARGVSEAVLADPESGGARQKLPEVLARGPLGRVSGRGGMLAAQKKRMVEKRKDERKKDDDCGYTD</sequence>
<evidence type="ECO:0000256" key="1">
    <source>
        <dbReference type="SAM" id="MobiDB-lite"/>
    </source>
</evidence>
<dbReference type="AlphaFoldDB" id="A0AAJ0DDQ2"/>
<evidence type="ECO:0000313" key="2">
    <source>
        <dbReference type="EMBL" id="KAK3048090.1"/>
    </source>
</evidence>
<protein>
    <submittedName>
        <fullName evidence="2">Uncharacterized protein</fullName>
    </submittedName>
</protein>